<comment type="caution">
    <text evidence="1">The sequence shown here is derived from an EMBL/GenBank/DDBJ whole genome shotgun (WGS) entry which is preliminary data.</text>
</comment>
<keyword evidence="2" id="KW-1185">Reference proteome</keyword>
<dbReference type="EMBL" id="CAJNOB010000001">
    <property type="protein sequence ID" value="CAF0688929.1"/>
    <property type="molecule type" value="Genomic_DNA"/>
</dbReference>
<reference evidence="1" key="1">
    <citation type="submission" date="2021-02" db="EMBL/GenBank/DDBJ databases">
        <authorList>
            <person name="Cremers G."/>
            <person name="Picone N."/>
        </authorList>
    </citation>
    <scope>NUCLEOTIDE SEQUENCE</scope>
    <source>
        <strain evidence="1">PQ17</strain>
    </source>
</reference>
<protein>
    <submittedName>
        <fullName evidence="1">Uncharacterized protein</fullName>
    </submittedName>
</protein>
<gene>
    <name evidence="1" type="ORF">MPNT_10054</name>
</gene>
<dbReference type="Proteomes" id="UP000663859">
    <property type="component" value="Unassembled WGS sequence"/>
</dbReference>
<proteinExistence type="predicted"/>
<accession>A0A8J2BFG5</accession>
<dbReference type="AlphaFoldDB" id="A0A8J2BFG5"/>
<evidence type="ECO:0000313" key="1">
    <source>
        <dbReference type="EMBL" id="CAF0688929.1"/>
    </source>
</evidence>
<name>A0A8J2BFG5_9BACT</name>
<evidence type="ECO:0000313" key="2">
    <source>
        <dbReference type="Proteomes" id="UP000663859"/>
    </source>
</evidence>
<sequence>MSPQKTRKEDWTTCQFLSYRPKNEESFVAVREKRVGYVLSVGTKVMESKENSITLTPGSPARRKRIFRVCGYQEKVKWLRIESHGPSWVLVERFLFGKRYPIPFRGKESQKARNCSPGYSQRLWSFYG</sequence>
<organism evidence="1 2">
    <name type="scientific">Candidatus Methylacidithermus pantelleriae</name>
    <dbReference type="NCBI Taxonomy" id="2744239"/>
    <lineage>
        <taxon>Bacteria</taxon>
        <taxon>Pseudomonadati</taxon>
        <taxon>Verrucomicrobiota</taxon>
        <taxon>Methylacidiphilae</taxon>
        <taxon>Methylacidiphilales</taxon>
        <taxon>Methylacidiphilaceae</taxon>
        <taxon>Candidatus Methylacidithermus</taxon>
    </lineage>
</organism>